<keyword evidence="2" id="KW-0732">Signal</keyword>
<accession>A0A4R7C5R2</accession>
<comment type="caution">
    <text evidence="3">The sequence shown here is derived from an EMBL/GenBank/DDBJ whole genome shotgun (WGS) entry which is preliminary data.</text>
</comment>
<dbReference type="Proteomes" id="UP000295122">
    <property type="component" value="Unassembled WGS sequence"/>
</dbReference>
<reference evidence="3 4" key="1">
    <citation type="submission" date="2019-03" db="EMBL/GenBank/DDBJ databases">
        <title>Genomic Encyclopedia of Type Strains, Phase IV (KMG-IV): sequencing the most valuable type-strain genomes for metagenomic binning, comparative biology and taxonomic classification.</title>
        <authorList>
            <person name="Goeker M."/>
        </authorList>
    </citation>
    <scope>NUCLEOTIDE SEQUENCE [LARGE SCALE GENOMIC DNA]</scope>
    <source>
        <strain evidence="3 4">DSM 25903</strain>
    </source>
</reference>
<dbReference type="OrthoDB" id="8005850at2"/>
<dbReference type="AlphaFoldDB" id="A0A4R7C5R2"/>
<feature type="signal peptide" evidence="2">
    <location>
        <begin position="1"/>
        <end position="27"/>
    </location>
</feature>
<feature type="chain" id="PRO_5020547352" evidence="2">
    <location>
        <begin position="28"/>
        <end position="214"/>
    </location>
</feature>
<proteinExistence type="predicted"/>
<name>A0A4R7C5R2_9HYPH</name>
<evidence type="ECO:0000313" key="4">
    <source>
        <dbReference type="Proteomes" id="UP000295122"/>
    </source>
</evidence>
<sequence length="214" mass="22441">MTMLRFRHARLLAIAFAGLLPLQSASAQPSRAPAAVQGEAASPARPKDCTPQAAVYADPAPKGVKLWVLRQGTMVLPENPLRPLSRDEAVVFEVVVNGRRASAWGPDSHHLRQGGALQALEREASGPIRWADAGEPPAAIRVVAEDGRPLLGPLAFGGCEDAPDAKPVAMPTPKKERPARTRPGRNEAGPAPGGPSSGSHLPQGALDGLSLPRR</sequence>
<dbReference type="EMBL" id="SNZR01000011">
    <property type="protein sequence ID" value="TDR93551.1"/>
    <property type="molecule type" value="Genomic_DNA"/>
</dbReference>
<protein>
    <submittedName>
        <fullName evidence="3">Uncharacterized protein</fullName>
    </submittedName>
</protein>
<evidence type="ECO:0000256" key="1">
    <source>
        <dbReference type="SAM" id="MobiDB-lite"/>
    </source>
</evidence>
<dbReference type="RefSeq" id="WP_133768548.1">
    <property type="nucleotide sequence ID" value="NZ_SNZR01000011.1"/>
</dbReference>
<evidence type="ECO:0000313" key="3">
    <source>
        <dbReference type="EMBL" id="TDR93551.1"/>
    </source>
</evidence>
<gene>
    <name evidence="3" type="ORF">EV668_0816</name>
</gene>
<keyword evidence="4" id="KW-1185">Reference proteome</keyword>
<feature type="region of interest" description="Disordered" evidence="1">
    <location>
        <begin position="155"/>
        <end position="214"/>
    </location>
</feature>
<organism evidence="3 4">
    <name type="scientific">Enterovirga rhinocerotis</name>
    <dbReference type="NCBI Taxonomy" id="1339210"/>
    <lineage>
        <taxon>Bacteria</taxon>
        <taxon>Pseudomonadati</taxon>
        <taxon>Pseudomonadota</taxon>
        <taxon>Alphaproteobacteria</taxon>
        <taxon>Hyphomicrobiales</taxon>
        <taxon>Methylobacteriaceae</taxon>
        <taxon>Enterovirga</taxon>
    </lineage>
</organism>
<evidence type="ECO:0000256" key="2">
    <source>
        <dbReference type="SAM" id="SignalP"/>
    </source>
</evidence>